<sequence>MSTCSTFSFETVRLAQTGAKVLAAANAVVSVLAGLGAAILGDALARGVFG</sequence>
<reference evidence="2" key="1">
    <citation type="submission" date="2020-12" db="EMBL/GenBank/DDBJ databases">
        <title>Prauserella sp. ASG 168, a novel actinomycete isolated from cave rock.</title>
        <authorList>
            <person name="Suriyachadkun C."/>
        </authorList>
    </citation>
    <scope>NUCLEOTIDE SEQUENCE</scope>
    <source>
        <strain evidence="2">ASG 168</strain>
    </source>
</reference>
<name>A0A934QXR7_9PSEU</name>
<accession>A0A934QXR7</accession>
<keyword evidence="1" id="KW-0472">Membrane</keyword>
<keyword evidence="1" id="KW-0812">Transmembrane</keyword>
<comment type="caution">
    <text evidence="2">The sequence shown here is derived from an EMBL/GenBank/DDBJ whole genome shotgun (WGS) entry which is preliminary data.</text>
</comment>
<gene>
    <name evidence="2" type="ORF">JHE00_24305</name>
</gene>
<evidence type="ECO:0000313" key="2">
    <source>
        <dbReference type="EMBL" id="MBK1787459.1"/>
    </source>
</evidence>
<dbReference type="AlphaFoldDB" id="A0A934QXR7"/>
<proteinExistence type="predicted"/>
<protein>
    <submittedName>
        <fullName evidence="2">Uncharacterized protein</fullName>
    </submittedName>
</protein>
<feature type="transmembrane region" description="Helical" evidence="1">
    <location>
        <begin position="21"/>
        <end position="40"/>
    </location>
</feature>
<dbReference type="Proteomes" id="UP000635245">
    <property type="component" value="Unassembled WGS sequence"/>
</dbReference>
<evidence type="ECO:0000256" key="1">
    <source>
        <dbReference type="SAM" id="Phobius"/>
    </source>
</evidence>
<keyword evidence="3" id="KW-1185">Reference proteome</keyword>
<keyword evidence="1" id="KW-1133">Transmembrane helix</keyword>
<dbReference type="EMBL" id="JAENJH010000006">
    <property type="protein sequence ID" value="MBK1787459.1"/>
    <property type="molecule type" value="Genomic_DNA"/>
</dbReference>
<evidence type="ECO:0000313" key="3">
    <source>
        <dbReference type="Proteomes" id="UP000635245"/>
    </source>
</evidence>
<organism evidence="2 3">
    <name type="scientific">Prauserella cavernicola</name>
    <dbReference type="NCBI Taxonomy" id="2800127"/>
    <lineage>
        <taxon>Bacteria</taxon>
        <taxon>Bacillati</taxon>
        <taxon>Actinomycetota</taxon>
        <taxon>Actinomycetes</taxon>
        <taxon>Pseudonocardiales</taxon>
        <taxon>Pseudonocardiaceae</taxon>
        <taxon>Prauserella</taxon>
    </lineage>
</organism>